<dbReference type="Gene3D" id="3.40.50.150">
    <property type="entry name" value="Vaccinia Virus protein VP39"/>
    <property type="match status" value="1"/>
</dbReference>
<evidence type="ECO:0000259" key="1">
    <source>
        <dbReference type="Pfam" id="PF08241"/>
    </source>
</evidence>
<dbReference type="EMBL" id="PTIX01000016">
    <property type="protein sequence ID" value="PPK65005.1"/>
    <property type="molecule type" value="Genomic_DNA"/>
</dbReference>
<organism evidence="2 3">
    <name type="scientific">Actinokineospora auranticolor</name>
    <dbReference type="NCBI Taxonomy" id="155976"/>
    <lineage>
        <taxon>Bacteria</taxon>
        <taxon>Bacillati</taxon>
        <taxon>Actinomycetota</taxon>
        <taxon>Actinomycetes</taxon>
        <taxon>Pseudonocardiales</taxon>
        <taxon>Pseudonocardiaceae</taxon>
        <taxon>Actinokineospora</taxon>
    </lineage>
</organism>
<dbReference type="RefSeq" id="WP_219824105.1">
    <property type="nucleotide sequence ID" value="NZ_CP154825.1"/>
</dbReference>
<accession>A0A2S6GIG5</accession>
<reference evidence="2 3" key="1">
    <citation type="submission" date="2018-02" db="EMBL/GenBank/DDBJ databases">
        <title>Genomic Encyclopedia of Archaeal and Bacterial Type Strains, Phase II (KMG-II): from individual species to whole genera.</title>
        <authorList>
            <person name="Goeker M."/>
        </authorList>
    </citation>
    <scope>NUCLEOTIDE SEQUENCE [LARGE SCALE GENOMIC DNA]</scope>
    <source>
        <strain evidence="2 3">YU 961-1</strain>
    </source>
</reference>
<feature type="domain" description="Methyltransferase type 11" evidence="1">
    <location>
        <begin position="41"/>
        <end position="110"/>
    </location>
</feature>
<evidence type="ECO:0000313" key="2">
    <source>
        <dbReference type="EMBL" id="PPK65005.1"/>
    </source>
</evidence>
<comment type="caution">
    <text evidence="2">The sequence shown here is derived from an EMBL/GenBank/DDBJ whole genome shotgun (WGS) entry which is preliminary data.</text>
</comment>
<sequence length="269" mass="29311">MSAGLALSEDAVFADFADRVPLSGADVVEIGGAVPVEVTAAHGVASWRAVDPNREALVDGHYAVVRARAEDLPLPDESADAVFSSNAFQFLDVSATLAQVARVLRPGGVLHAHFGPIWSAVDGHQLEYTRYDGRDLLFWRDTLLPPWAHLAYTREELVALLSSAVAPDLVEVLVRHVHDSTTVNRMFFEDYVAAALGSGLRWERVEASSVLDYAIEPPAYDSALLREVDEAALSAHWSARRGSPTSVGYRDVLMVLRKPERDGESRAHS</sequence>
<proteinExistence type="predicted"/>
<dbReference type="InterPro" id="IPR029063">
    <property type="entry name" value="SAM-dependent_MTases_sf"/>
</dbReference>
<gene>
    <name evidence="2" type="ORF">CLV40_11648</name>
</gene>
<keyword evidence="2" id="KW-0808">Transferase</keyword>
<keyword evidence="2" id="KW-0489">Methyltransferase</keyword>
<keyword evidence="3" id="KW-1185">Reference proteome</keyword>
<dbReference type="GO" id="GO:0008757">
    <property type="term" value="F:S-adenosylmethionine-dependent methyltransferase activity"/>
    <property type="evidence" value="ECO:0007669"/>
    <property type="project" value="InterPro"/>
</dbReference>
<dbReference type="SUPFAM" id="SSF53335">
    <property type="entry name" value="S-adenosyl-L-methionine-dependent methyltransferases"/>
    <property type="match status" value="1"/>
</dbReference>
<protein>
    <submittedName>
        <fullName evidence="2">Methyltransferase family protein</fullName>
    </submittedName>
</protein>
<dbReference type="AlphaFoldDB" id="A0A2S6GIG5"/>
<dbReference type="InterPro" id="IPR013216">
    <property type="entry name" value="Methyltransf_11"/>
</dbReference>
<dbReference type="Pfam" id="PF08241">
    <property type="entry name" value="Methyltransf_11"/>
    <property type="match status" value="1"/>
</dbReference>
<name>A0A2S6GIG5_9PSEU</name>
<evidence type="ECO:0000313" key="3">
    <source>
        <dbReference type="Proteomes" id="UP000239203"/>
    </source>
</evidence>
<dbReference type="Proteomes" id="UP000239203">
    <property type="component" value="Unassembled WGS sequence"/>
</dbReference>
<dbReference type="GO" id="GO:0032259">
    <property type="term" value="P:methylation"/>
    <property type="evidence" value="ECO:0007669"/>
    <property type="project" value="UniProtKB-KW"/>
</dbReference>
<dbReference type="CDD" id="cd02440">
    <property type="entry name" value="AdoMet_MTases"/>
    <property type="match status" value="1"/>
</dbReference>